<evidence type="ECO:0000313" key="2">
    <source>
        <dbReference type="Proteomes" id="UP000249633"/>
    </source>
</evidence>
<proteinExistence type="predicted"/>
<sequence>MNIANSASVSAAVNSSSNVELGTVQSAASTLVLKKALETQEAGAIALLNALPQQRTLATQGNIGRNLNTFA</sequence>
<accession>A0A2W5FZD9</accession>
<name>A0A2W5FZD9_9BURK</name>
<comment type="caution">
    <text evidence="1">The sequence shown here is derived from an EMBL/GenBank/DDBJ whole genome shotgun (WGS) entry which is preliminary data.</text>
</comment>
<reference evidence="1 2" key="1">
    <citation type="submission" date="2017-08" db="EMBL/GenBank/DDBJ databases">
        <title>Infants hospitalized years apart are colonized by the same room-sourced microbial strains.</title>
        <authorList>
            <person name="Brooks B."/>
            <person name="Olm M.R."/>
            <person name="Firek B.A."/>
            <person name="Baker R."/>
            <person name="Thomas B.C."/>
            <person name="Morowitz M.J."/>
            <person name="Banfield J.F."/>
        </authorList>
    </citation>
    <scope>NUCLEOTIDE SEQUENCE [LARGE SCALE GENOMIC DNA]</scope>
    <source>
        <strain evidence="1">S2_012_000_R2_81</strain>
    </source>
</reference>
<gene>
    <name evidence="1" type="ORF">DI603_00025</name>
</gene>
<dbReference type="EMBL" id="QFOD01000001">
    <property type="protein sequence ID" value="PZP36402.1"/>
    <property type="molecule type" value="Genomic_DNA"/>
</dbReference>
<dbReference type="Proteomes" id="UP000249633">
    <property type="component" value="Unassembled WGS sequence"/>
</dbReference>
<dbReference type="AlphaFoldDB" id="A0A2W5FZD9"/>
<dbReference type="Pfam" id="PF14070">
    <property type="entry name" value="YjfB_motility"/>
    <property type="match status" value="1"/>
</dbReference>
<organism evidence="1 2">
    <name type="scientific">Roseateles depolymerans</name>
    <dbReference type="NCBI Taxonomy" id="76731"/>
    <lineage>
        <taxon>Bacteria</taxon>
        <taxon>Pseudomonadati</taxon>
        <taxon>Pseudomonadota</taxon>
        <taxon>Betaproteobacteria</taxon>
        <taxon>Burkholderiales</taxon>
        <taxon>Sphaerotilaceae</taxon>
        <taxon>Roseateles</taxon>
    </lineage>
</organism>
<evidence type="ECO:0000313" key="1">
    <source>
        <dbReference type="EMBL" id="PZP36402.1"/>
    </source>
</evidence>
<dbReference type="InterPro" id="IPR025906">
    <property type="entry name" value="YjfB_motility"/>
</dbReference>
<protein>
    <submittedName>
        <fullName evidence="1">Putative motility protein</fullName>
    </submittedName>
</protein>